<keyword evidence="3" id="KW-1185">Reference proteome</keyword>
<comment type="caution">
    <text evidence="2">The sequence shown here is derived from an EMBL/GenBank/DDBJ whole genome shotgun (WGS) entry which is preliminary data.</text>
</comment>
<accession>A0ABS2PMX3</accession>
<gene>
    <name evidence="2" type="ORF">JOC31_001612</name>
</gene>
<evidence type="ECO:0000256" key="1">
    <source>
        <dbReference type="SAM" id="Phobius"/>
    </source>
</evidence>
<name>A0ABS2PMX3_9STRE</name>
<organism evidence="2 3">
    <name type="scientific">Streptococcus saliviloxodontae</name>
    <dbReference type="NCBI Taxonomy" id="1349416"/>
    <lineage>
        <taxon>Bacteria</taxon>
        <taxon>Bacillati</taxon>
        <taxon>Bacillota</taxon>
        <taxon>Bacilli</taxon>
        <taxon>Lactobacillales</taxon>
        <taxon>Streptococcaceae</taxon>
        <taxon>Streptococcus</taxon>
    </lineage>
</organism>
<feature type="transmembrane region" description="Helical" evidence="1">
    <location>
        <begin position="51"/>
        <end position="70"/>
    </location>
</feature>
<feature type="transmembrane region" description="Helical" evidence="1">
    <location>
        <begin position="25"/>
        <end position="45"/>
    </location>
</feature>
<evidence type="ECO:0000313" key="2">
    <source>
        <dbReference type="EMBL" id="MBM7636788.1"/>
    </source>
</evidence>
<protein>
    <submittedName>
        <fullName evidence="2">Uncharacterized protein</fullName>
    </submittedName>
</protein>
<sequence length="157" mass="18046">MLLLFGVFKVCQKAYRFEPLSRFEFCTLPICATIIFLISMDWTIASLLKDLLFSVIAYGITLFQLVSLEVRDDRETILVKKGSTFLIGWGMSLFLGFVLEYLVSGELSSYHILESLGKDVFKKLTVFGVFTAVMAYSYASHLQRRYPRLQSVLKKRQ</sequence>
<feature type="transmembrane region" description="Helical" evidence="1">
    <location>
        <begin position="123"/>
        <end position="139"/>
    </location>
</feature>
<reference evidence="2 3" key="1">
    <citation type="submission" date="2021-01" db="EMBL/GenBank/DDBJ databases">
        <title>Genomic Encyclopedia of Type Strains, Phase IV (KMG-IV): sequencing the most valuable type-strain genomes for metagenomic binning, comparative biology and taxonomic classification.</title>
        <authorList>
            <person name="Goeker M."/>
        </authorList>
    </citation>
    <scope>NUCLEOTIDE SEQUENCE [LARGE SCALE GENOMIC DNA]</scope>
    <source>
        <strain evidence="2 3">DSM 27513</strain>
    </source>
</reference>
<proteinExistence type="predicted"/>
<dbReference type="RefSeq" id="WP_205017654.1">
    <property type="nucleotide sequence ID" value="NZ_JAFBEI010000036.1"/>
</dbReference>
<keyword evidence="1" id="KW-0812">Transmembrane</keyword>
<keyword evidence="1" id="KW-0472">Membrane</keyword>
<dbReference type="Proteomes" id="UP000809081">
    <property type="component" value="Unassembled WGS sequence"/>
</dbReference>
<dbReference type="EMBL" id="JAFBEI010000036">
    <property type="protein sequence ID" value="MBM7636788.1"/>
    <property type="molecule type" value="Genomic_DNA"/>
</dbReference>
<feature type="transmembrane region" description="Helical" evidence="1">
    <location>
        <begin position="82"/>
        <end position="103"/>
    </location>
</feature>
<evidence type="ECO:0000313" key="3">
    <source>
        <dbReference type="Proteomes" id="UP000809081"/>
    </source>
</evidence>
<keyword evidence="1" id="KW-1133">Transmembrane helix</keyword>